<keyword evidence="1" id="KW-0472">Membrane</keyword>
<protein>
    <recommendedName>
        <fullName evidence="2">DUF6534 domain-containing protein</fullName>
    </recommendedName>
</protein>
<feature type="transmembrane region" description="Helical" evidence="1">
    <location>
        <begin position="231"/>
        <end position="252"/>
    </location>
</feature>
<comment type="caution">
    <text evidence="3">The sequence shown here is derived from an EMBL/GenBank/DDBJ whole genome shotgun (WGS) entry which is preliminary data.</text>
</comment>
<feature type="transmembrane region" description="Helical" evidence="1">
    <location>
        <begin position="92"/>
        <end position="112"/>
    </location>
</feature>
<evidence type="ECO:0000256" key="1">
    <source>
        <dbReference type="SAM" id="Phobius"/>
    </source>
</evidence>
<feature type="transmembrane region" description="Helical" evidence="1">
    <location>
        <begin position="163"/>
        <end position="184"/>
    </location>
</feature>
<gene>
    <name evidence="3" type="ORF">CVT24_012298</name>
</gene>
<name>A0A409W4D4_9AGAR</name>
<keyword evidence="4" id="KW-1185">Reference proteome</keyword>
<evidence type="ECO:0000313" key="3">
    <source>
        <dbReference type="EMBL" id="PPQ73328.1"/>
    </source>
</evidence>
<evidence type="ECO:0000259" key="2">
    <source>
        <dbReference type="Pfam" id="PF20152"/>
    </source>
</evidence>
<organism evidence="3 4">
    <name type="scientific">Panaeolus cyanescens</name>
    <dbReference type="NCBI Taxonomy" id="181874"/>
    <lineage>
        <taxon>Eukaryota</taxon>
        <taxon>Fungi</taxon>
        <taxon>Dikarya</taxon>
        <taxon>Basidiomycota</taxon>
        <taxon>Agaricomycotina</taxon>
        <taxon>Agaricomycetes</taxon>
        <taxon>Agaricomycetidae</taxon>
        <taxon>Agaricales</taxon>
        <taxon>Agaricineae</taxon>
        <taxon>Galeropsidaceae</taxon>
        <taxon>Panaeolus</taxon>
    </lineage>
</organism>
<sequence>MDQPFAGFDANGTLGATTIGIILSSILYGVAVVQTYTYYVNFVDDHWWLKSLVAIVMLSDTAHMACIVHALYTLNITHYGDPSAVLLPPNTFFVAAVFSSFIALCVQGFFAYRIKRFSKRWTMAVICLLLVILRLIFSIIVTIKGFEMTSMIEFVRDSKSALTVMLTVSVGCDAFIAGSMCFYLGRQRNKFNKHTTKTIDKIIAWTLETGFANSIAGIVMLVFFIQFPNKFLWVSAFVLVSRIFANSLLASLNARTILRSGKFDGLQATSSTFSRANARSGVAMHVEMTTQKETARDGDFDYIAQSDHKILP</sequence>
<dbReference type="OrthoDB" id="2535105at2759"/>
<accession>A0A409W4D4</accession>
<keyword evidence="1" id="KW-1133">Transmembrane helix</keyword>
<proteinExistence type="predicted"/>
<keyword evidence="1" id="KW-0812">Transmembrane</keyword>
<dbReference type="PANTHER" id="PTHR40465">
    <property type="entry name" value="CHROMOSOME 1, WHOLE GENOME SHOTGUN SEQUENCE"/>
    <property type="match status" value="1"/>
</dbReference>
<feature type="domain" description="DUF6534" evidence="2">
    <location>
        <begin position="169"/>
        <end position="256"/>
    </location>
</feature>
<dbReference type="AlphaFoldDB" id="A0A409W4D4"/>
<dbReference type="InterPro" id="IPR045339">
    <property type="entry name" value="DUF6534"/>
</dbReference>
<dbReference type="EMBL" id="NHTK01005823">
    <property type="protein sequence ID" value="PPQ73328.1"/>
    <property type="molecule type" value="Genomic_DNA"/>
</dbReference>
<reference evidence="3 4" key="1">
    <citation type="journal article" date="2018" name="Evol. Lett.">
        <title>Horizontal gene cluster transfer increased hallucinogenic mushroom diversity.</title>
        <authorList>
            <person name="Reynolds H.T."/>
            <person name="Vijayakumar V."/>
            <person name="Gluck-Thaler E."/>
            <person name="Korotkin H.B."/>
            <person name="Matheny P.B."/>
            <person name="Slot J.C."/>
        </authorList>
    </citation>
    <scope>NUCLEOTIDE SEQUENCE [LARGE SCALE GENOMIC DNA]</scope>
    <source>
        <strain evidence="3 4">2629</strain>
    </source>
</reference>
<feature type="transmembrane region" description="Helical" evidence="1">
    <location>
        <begin position="124"/>
        <end position="143"/>
    </location>
</feature>
<dbReference type="Proteomes" id="UP000284842">
    <property type="component" value="Unassembled WGS sequence"/>
</dbReference>
<dbReference type="PANTHER" id="PTHR40465:SF1">
    <property type="entry name" value="DUF6534 DOMAIN-CONTAINING PROTEIN"/>
    <property type="match status" value="1"/>
</dbReference>
<dbReference type="InParanoid" id="A0A409W4D4"/>
<dbReference type="Pfam" id="PF20152">
    <property type="entry name" value="DUF6534"/>
    <property type="match status" value="1"/>
</dbReference>
<feature type="transmembrane region" description="Helical" evidence="1">
    <location>
        <begin position="52"/>
        <end position="72"/>
    </location>
</feature>
<evidence type="ECO:0000313" key="4">
    <source>
        <dbReference type="Proteomes" id="UP000284842"/>
    </source>
</evidence>
<feature type="transmembrane region" description="Helical" evidence="1">
    <location>
        <begin position="205"/>
        <end position="225"/>
    </location>
</feature>
<feature type="transmembrane region" description="Helical" evidence="1">
    <location>
        <begin position="20"/>
        <end position="40"/>
    </location>
</feature>